<name>A0A444W8V1_9FLAO</name>
<gene>
    <name evidence="2" type="ORF">NU09_2123</name>
</gene>
<dbReference type="AlphaFoldDB" id="A0A444W8V1"/>
<dbReference type="InterPro" id="IPR029068">
    <property type="entry name" value="Glyas_Bleomycin-R_OHBP_Dase"/>
</dbReference>
<protein>
    <submittedName>
        <fullName evidence="2">Glyoxalase/bleomycin resistance protein/dioxygenase</fullName>
    </submittedName>
</protein>
<keyword evidence="2" id="KW-0223">Dioxygenase</keyword>
<comment type="caution">
    <text evidence="2">The sequence shown here is derived from an EMBL/GenBank/DDBJ whole genome shotgun (WGS) entry which is preliminary data.</text>
</comment>
<evidence type="ECO:0000313" key="2">
    <source>
        <dbReference type="EMBL" id="RYJ42337.1"/>
    </source>
</evidence>
<dbReference type="OrthoDB" id="2703022at2"/>
<evidence type="ECO:0000313" key="3">
    <source>
        <dbReference type="Proteomes" id="UP000289775"/>
    </source>
</evidence>
<dbReference type="GO" id="GO:0051213">
    <property type="term" value="F:dioxygenase activity"/>
    <property type="evidence" value="ECO:0007669"/>
    <property type="project" value="UniProtKB-KW"/>
</dbReference>
<dbReference type="EMBL" id="JUIW01000007">
    <property type="protein sequence ID" value="RYJ42337.1"/>
    <property type="molecule type" value="Genomic_DNA"/>
</dbReference>
<dbReference type="Gene3D" id="3.10.180.10">
    <property type="entry name" value="2,3-Dihydroxybiphenyl 1,2-Dioxygenase, domain 1"/>
    <property type="match status" value="1"/>
</dbReference>
<dbReference type="RefSeq" id="WP_129751251.1">
    <property type="nucleotide sequence ID" value="NZ_JUIW01000007.1"/>
</dbReference>
<feature type="domain" description="VOC" evidence="1">
    <location>
        <begin position="2"/>
        <end position="116"/>
    </location>
</feature>
<accession>A0A444W8V1</accession>
<reference evidence="2 3" key="1">
    <citation type="submission" date="2014-12" db="EMBL/GenBank/DDBJ databases">
        <title>Genome sequence of Flavobacterium beibuense RSKm HC5.</title>
        <authorList>
            <person name="Kim J.F."/>
            <person name="Song J.Y."/>
            <person name="Kwak M.-J."/>
            <person name="Lee S.-W."/>
        </authorList>
    </citation>
    <scope>NUCLEOTIDE SEQUENCE [LARGE SCALE GENOMIC DNA]</scope>
    <source>
        <strain evidence="2 3">RSKm HC5</strain>
    </source>
</reference>
<keyword evidence="3" id="KW-1185">Reference proteome</keyword>
<keyword evidence="2" id="KW-0560">Oxidoreductase</keyword>
<organism evidence="2 3">
    <name type="scientific">Flavobacterium beibuense</name>
    <dbReference type="NCBI Taxonomy" id="657326"/>
    <lineage>
        <taxon>Bacteria</taxon>
        <taxon>Pseudomonadati</taxon>
        <taxon>Bacteroidota</taxon>
        <taxon>Flavobacteriia</taxon>
        <taxon>Flavobacteriales</taxon>
        <taxon>Flavobacteriaceae</taxon>
        <taxon>Flavobacterium</taxon>
    </lineage>
</organism>
<evidence type="ECO:0000259" key="1">
    <source>
        <dbReference type="PROSITE" id="PS51819"/>
    </source>
</evidence>
<dbReference type="Proteomes" id="UP000289775">
    <property type="component" value="Unassembled WGS sequence"/>
</dbReference>
<dbReference type="SUPFAM" id="SSF54593">
    <property type="entry name" value="Glyoxalase/Bleomycin resistance protein/Dihydroxybiphenyl dioxygenase"/>
    <property type="match status" value="1"/>
</dbReference>
<dbReference type="PROSITE" id="PS51819">
    <property type="entry name" value="VOC"/>
    <property type="match status" value="1"/>
</dbReference>
<dbReference type="InterPro" id="IPR037523">
    <property type="entry name" value="VOC_core"/>
</dbReference>
<sequence>MQIIELELLSSNLAETESFYKRVLGLKAELSDKFSVTFAIGYTKLIFRYAEGQNPVYHFAIDIPNNRFDQAYSIMKSRIDLIPIEKENDIADFTNWDAQSFYFYDNNGNILEFITRYPNRETSTHDFNSKSYLSISEVGLVTNDVPRLADQLKKEFGVPIFHRQPRGSKFTVSGDDQGLFIIAAKGRDWYPTKVKSASFRTRILFMNEGNLYHIVR</sequence>
<proteinExistence type="predicted"/>